<accession>A0ABY4KDM0</accession>
<feature type="signal peptide" evidence="1">
    <location>
        <begin position="1"/>
        <end position="19"/>
    </location>
</feature>
<dbReference type="Proteomes" id="UP000830583">
    <property type="component" value="Chromosome"/>
</dbReference>
<dbReference type="RefSeq" id="WP_248433862.1">
    <property type="nucleotide sequence ID" value="NZ_CP096205.1"/>
</dbReference>
<keyword evidence="1" id="KW-0732">Signal</keyword>
<protein>
    <recommendedName>
        <fullName evidence="4">MAM domain-containing protein</fullName>
    </recommendedName>
</protein>
<evidence type="ECO:0000313" key="2">
    <source>
        <dbReference type="EMBL" id="UPQ78890.1"/>
    </source>
</evidence>
<keyword evidence="3" id="KW-1185">Reference proteome</keyword>
<gene>
    <name evidence="2" type="ORF">M0M57_14875</name>
</gene>
<sequence length="276" mass="29575">MKKKLILLFFLSCAIFSNAQVGINTTTPNASSVLDLNSHLGGTNYGGFMPPRVTLAQRNLIPVTAAQDGLIVYTSYPGGLRCLQLYNGSTLTWENITCFGIPPVTGPVFFESMGNVTSNTNISAHYAASGFDEDDICTYTHTGSTQPQIRNVAPISSSVFPSASGSGYLFLQASANRGFIIDGIDLTAHSGPLTLQLLIYKSTTASNGSELSISYYNGTIWVDVSVTDLPTTAGSNTWHQRVLAVDVPNTIQSLRFTRGSGSAVEFRIDDIEIINP</sequence>
<dbReference type="EMBL" id="CP096205">
    <property type="protein sequence ID" value="UPQ78890.1"/>
    <property type="molecule type" value="Genomic_DNA"/>
</dbReference>
<evidence type="ECO:0000256" key="1">
    <source>
        <dbReference type="SAM" id="SignalP"/>
    </source>
</evidence>
<reference evidence="2" key="1">
    <citation type="submission" date="2022-04" db="EMBL/GenBank/DDBJ databases">
        <title>Consumption of N2O by Flavobacterium azooxidireducens sp. nov. isolated from Decomposing Leaf Litter of Phragmites australis (Cav.).</title>
        <authorList>
            <person name="Behrendt U."/>
            <person name="Spanner T."/>
            <person name="Augustin J."/>
            <person name="Horn M.A."/>
            <person name="Kolb S."/>
            <person name="Ulrich A."/>
        </authorList>
    </citation>
    <scope>NUCLEOTIDE SEQUENCE</scope>
    <source>
        <strain evidence="2">IGB 4-14</strain>
    </source>
</reference>
<name>A0ABY4KDM0_9FLAO</name>
<evidence type="ECO:0008006" key="4">
    <source>
        <dbReference type="Google" id="ProtNLM"/>
    </source>
</evidence>
<feature type="chain" id="PRO_5046761142" description="MAM domain-containing protein" evidence="1">
    <location>
        <begin position="20"/>
        <end position="276"/>
    </location>
</feature>
<proteinExistence type="predicted"/>
<evidence type="ECO:0000313" key="3">
    <source>
        <dbReference type="Proteomes" id="UP000830583"/>
    </source>
</evidence>
<organism evidence="2 3">
    <name type="scientific">Flavobacterium azooxidireducens</name>
    <dbReference type="NCBI Taxonomy" id="1871076"/>
    <lineage>
        <taxon>Bacteria</taxon>
        <taxon>Pseudomonadati</taxon>
        <taxon>Bacteroidota</taxon>
        <taxon>Flavobacteriia</taxon>
        <taxon>Flavobacteriales</taxon>
        <taxon>Flavobacteriaceae</taxon>
        <taxon>Flavobacterium</taxon>
    </lineage>
</organism>